<dbReference type="Proteomes" id="UP000228380">
    <property type="component" value="Unplaced"/>
</dbReference>
<dbReference type="CDD" id="cd00143">
    <property type="entry name" value="PP2Cc"/>
    <property type="match status" value="1"/>
</dbReference>
<gene>
    <name evidence="16" type="primary">LOC103723431</name>
</gene>
<evidence type="ECO:0000259" key="14">
    <source>
        <dbReference type="PROSITE" id="PS51746"/>
    </source>
</evidence>
<dbReference type="InterPro" id="IPR036457">
    <property type="entry name" value="PPM-type-like_dom_sf"/>
</dbReference>
<dbReference type="SMART" id="SM00331">
    <property type="entry name" value="PP2C_SIG"/>
    <property type="match status" value="1"/>
</dbReference>
<feature type="compositionally biased region" description="Low complexity" evidence="13">
    <location>
        <begin position="76"/>
        <end position="95"/>
    </location>
</feature>
<dbReference type="Gene3D" id="3.60.40.10">
    <property type="entry name" value="PPM-type phosphatase domain"/>
    <property type="match status" value="1"/>
</dbReference>
<evidence type="ECO:0000256" key="5">
    <source>
        <dbReference type="ARBA" id="ARBA00022723"/>
    </source>
</evidence>
<evidence type="ECO:0000313" key="16">
    <source>
        <dbReference type="RefSeq" id="XP_026655882.2"/>
    </source>
</evidence>
<organism evidence="15 16">
    <name type="scientific">Phoenix dactylifera</name>
    <name type="common">Date palm</name>
    <dbReference type="NCBI Taxonomy" id="42345"/>
    <lineage>
        <taxon>Eukaryota</taxon>
        <taxon>Viridiplantae</taxon>
        <taxon>Streptophyta</taxon>
        <taxon>Embryophyta</taxon>
        <taxon>Tracheophyta</taxon>
        <taxon>Spermatophyta</taxon>
        <taxon>Magnoliopsida</taxon>
        <taxon>Liliopsida</taxon>
        <taxon>Arecaceae</taxon>
        <taxon>Coryphoideae</taxon>
        <taxon>Phoeniceae</taxon>
        <taxon>Phoenix</taxon>
    </lineage>
</organism>
<sequence length="403" mass="43028">MTDETESEYPLTRGREGDVGGKKGDGERVLCKDAKMEGASDNKYRTARRRKLEIRRLRAEGRDGVIKRMRNRVENSDSSELSESTSSSSASAASPPSDPDADLPAAVLTAGAEGKNACVWHGAVSLIGRRREMEDAVVVAPPGFAVAARGYDFFGVYDGHGGAWVAQACRERLHVVLAEVVAAAGEERGEGEEGEEGRRWKEAMATSFLRVDGEVSEAAAGSGAEAAERTVGSTAVVAVVGSRRIVVANCGDSRAVLSRGGVAVALSSDHKPDRPDEMERVEAAGGRVINWNGYRVLGVLATSRSIGDYYLKPYVTSEPEVNVIDRTEKDEFLILASDGLWDVVSNEVACRLARRCLSGRTARMFPEAVTGRSAAEAAALLAELAISRGSKDNISVVVVDLKR</sequence>
<keyword evidence="7" id="KW-0460">Magnesium</keyword>
<dbReference type="PROSITE" id="PS01032">
    <property type="entry name" value="PPM_1"/>
    <property type="match status" value="1"/>
</dbReference>
<dbReference type="PANTHER" id="PTHR47992">
    <property type="entry name" value="PROTEIN PHOSPHATASE"/>
    <property type="match status" value="1"/>
</dbReference>
<feature type="compositionally biased region" description="Basic and acidic residues" evidence="13">
    <location>
        <begin position="13"/>
        <end position="44"/>
    </location>
</feature>
<evidence type="ECO:0000256" key="2">
    <source>
        <dbReference type="ARBA" id="ARBA00001946"/>
    </source>
</evidence>
<evidence type="ECO:0000256" key="4">
    <source>
        <dbReference type="ARBA" id="ARBA00013081"/>
    </source>
</evidence>
<keyword evidence="5" id="KW-0479">Metal-binding</keyword>
<keyword evidence="6 12" id="KW-0378">Hydrolase</keyword>
<dbReference type="SMART" id="SM00332">
    <property type="entry name" value="PP2Cc"/>
    <property type="match status" value="1"/>
</dbReference>
<dbReference type="OrthoDB" id="10264738at2759"/>
<dbReference type="KEGG" id="pda:103723431"/>
<protein>
    <recommendedName>
        <fullName evidence="4">protein-serine/threonine phosphatase</fullName>
        <ecNumber evidence="4">3.1.3.16</ecNumber>
    </recommendedName>
</protein>
<evidence type="ECO:0000256" key="3">
    <source>
        <dbReference type="ARBA" id="ARBA00006702"/>
    </source>
</evidence>
<dbReference type="AlphaFoldDB" id="A0A8B8IY89"/>
<comment type="catalytic activity">
    <reaction evidence="11">
        <text>O-phospho-L-threonyl-[protein] + H2O = L-threonyl-[protein] + phosphate</text>
        <dbReference type="Rhea" id="RHEA:47004"/>
        <dbReference type="Rhea" id="RHEA-COMP:11060"/>
        <dbReference type="Rhea" id="RHEA-COMP:11605"/>
        <dbReference type="ChEBI" id="CHEBI:15377"/>
        <dbReference type="ChEBI" id="CHEBI:30013"/>
        <dbReference type="ChEBI" id="CHEBI:43474"/>
        <dbReference type="ChEBI" id="CHEBI:61977"/>
        <dbReference type="EC" id="3.1.3.16"/>
    </reaction>
</comment>
<dbReference type="GO" id="GO:0046872">
    <property type="term" value="F:metal ion binding"/>
    <property type="evidence" value="ECO:0007669"/>
    <property type="project" value="UniProtKB-KW"/>
</dbReference>
<dbReference type="PROSITE" id="PS51746">
    <property type="entry name" value="PPM_2"/>
    <property type="match status" value="1"/>
</dbReference>
<dbReference type="InterPro" id="IPR001932">
    <property type="entry name" value="PPM-type_phosphatase-like_dom"/>
</dbReference>
<evidence type="ECO:0000256" key="11">
    <source>
        <dbReference type="ARBA" id="ARBA00048336"/>
    </source>
</evidence>
<comment type="cofactor">
    <cofactor evidence="2">
        <name>Mg(2+)</name>
        <dbReference type="ChEBI" id="CHEBI:18420"/>
    </cofactor>
</comment>
<dbReference type="InterPro" id="IPR000222">
    <property type="entry name" value="PP2C_BS"/>
</dbReference>
<comment type="similarity">
    <text evidence="3 12">Belongs to the PP2C family.</text>
</comment>
<dbReference type="GeneID" id="103723431"/>
<proteinExistence type="inferred from homology"/>
<evidence type="ECO:0000256" key="13">
    <source>
        <dbReference type="SAM" id="MobiDB-lite"/>
    </source>
</evidence>
<evidence type="ECO:0000313" key="15">
    <source>
        <dbReference type="Proteomes" id="UP000228380"/>
    </source>
</evidence>
<comment type="cofactor">
    <cofactor evidence="1">
        <name>Mn(2+)</name>
        <dbReference type="ChEBI" id="CHEBI:29035"/>
    </cofactor>
</comment>
<dbReference type="InterPro" id="IPR015655">
    <property type="entry name" value="PP2C"/>
</dbReference>
<feature type="domain" description="PPM-type phosphatase" evidence="14">
    <location>
        <begin position="120"/>
        <end position="401"/>
    </location>
</feature>
<evidence type="ECO:0000256" key="8">
    <source>
        <dbReference type="ARBA" id="ARBA00022912"/>
    </source>
</evidence>
<evidence type="ECO:0000256" key="9">
    <source>
        <dbReference type="ARBA" id="ARBA00023211"/>
    </source>
</evidence>
<dbReference type="GO" id="GO:0004722">
    <property type="term" value="F:protein serine/threonine phosphatase activity"/>
    <property type="evidence" value="ECO:0007669"/>
    <property type="project" value="UniProtKB-EC"/>
</dbReference>
<dbReference type="FunFam" id="3.60.40.10:FF:000041">
    <property type="entry name" value="Protein phosphatase 2C 51"/>
    <property type="match status" value="1"/>
</dbReference>
<accession>A0A8B8IY89</accession>
<evidence type="ECO:0000256" key="10">
    <source>
        <dbReference type="ARBA" id="ARBA00047761"/>
    </source>
</evidence>
<evidence type="ECO:0000256" key="6">
    <source>
        <dbReference type="ARBA" id="ARBA00022801"/>
    </source>
</evidence>
<evidence type="ECO:0000256" key="1">
    <source>
        <dbReference type="ARBA" id="ARBA00001936"/>
    </source>
</evidence>
<evidence type="ECO:0000256" key="7">
    <source>
        <dbReference type="ARBA" id="ARBA00022842"/>
    </source>
</evidence>
<feature type="compositionally biased region" description="Basic and acidic residues" evidence="13">
    <location>
        <begin position="63"/>
        <end position="75"/>
    </location>
</feature>
<keyword evidence="9" id="KW-0464">Manganese</keyword>
<feature type="region of interest" description="Disordered" evidence="13">
    <location>
        <begin position="63"/>
        <end position="104"/>
    </location>
</feature>
<evidence type="ECO:0000256" key="12">
    <source>
        <dbReference type="RuleBase" id="RU003465"/>
    </source>
</evidence>
<reference evidence="16" key="1">
    <citation type="submission" date="2025-08" db="UniProtKB">
        <authorList>
            <consortium name="RefSeq"/>
        </authorList>
    </citation>
    <scope>IDENTIFICATION</scope>
    <source>
        <tissue evidence="16">Young leaves</tissue>
    </source>
</reference>
<dbReference type="SUPFAM" id="SSF81606">
    <property type="entry name" value="PP2C-like"/>
    <property type="match status" value="1"/>
</dbReference>
<comment type="catalytic activity">
    <reaction evidence="10">
        <text>O-phospho-L-seryl-[protein] + H2O = L-seryl-[protein] + phosphate</text>
        <dbReference type="Rhea" id="RHEA:20629"/>
        <dbReference type="Rhea" id="RHEA-COMP:9863"/>
        <dbReference type="Rhea" id="RHEA-COMP:11604"/>
        <dbReference type="ChEBI" id="CHEBI:15377"/>
        <dbReference type="ChEBI" id="CHEBI:29999"/>
        <dbReference type="ChEBI" id="CHEBI:43474"/>
        <dbReference type="ChEBI" id="CHEBI:83421"/>
        <dbReference type="EC" id="3.1.3.16"/>
    </reaction>
</comment>
<dbReference type="Pfam" id="PF00481">
    <property type="entry name" value="PP2C"/>
    <property type="match status" value="1"/>
</dbReference>
<keyword evidence="15" id="KW-1185">Reference proteome</keyword>
<dbReference type="EC" id="3.1.3.16" evidence="4"/>
<name>A0A8B8IY89_PHODC</name>
<feature type="region of interest" description="Disordered" evidence="13">
    <location>
        <begin position="1"/>
        <end position="51"/>
    </location>
</feature>
<dbReference type="RefSeq" id="XP_026655882.2">
    <property type="nucleotide sequence ID" value="XM_026800081.2"/>
</dbReference>
<keyword evidence="8 12" id="KW-0904">Protein phosphatase</keyword>